<feature type="compositionally biased region" description="Basic and acidic residues" evidence="1">
    <location>
        <begin position="419"/>
        <end position="441"/>
    </location>
</feature>
<keyword evidence="3" id="KW-1185">Reference proteome</keyword>
<dbReference type="InterPro" id="IPR026216">
    <property type="entry name" value="HDA3"/>
</dbReference>
<feature type="compositionally biased region" description="Polar residues" evidence="1">
    <location>
        <begin position="406"/>
        <end position="418"/>
    </location>
</feature>
<feature type="region of interest" description="Disordered" evidence="1">
    <location>
        <begin position="555"/>
        <end position="579"/>
    </location>
</feature>
<dbReference type="AlphaFoldDB" id="A0A9W4TX81"/>
<evidence type="ECO:0000313" key="2">
    <source>
        <dbReference type="EMBL" id="CAI5758252.1"/>
    </source>
</evidence>
<sequence length="579" mass="67222">MNLLDILSKDPPTSIYNENNIESELSLNNNIIYLPTYLTDIQNLLIKLIFQIFSNDLLNELKAKKMKTSINNLLENNIINQESNNNIDKINLCFDQISCITNHPSLLIDHFIPKKLLLSDTIQRQINVSGKFHIFDRFVDHFINQKKKLLVIANNVKELELIEGIIIGRDLYYKNFTTSKLHAGRDEIPRLKNKLFIKLITSQQFGNIGVADSFDYAFSFDTSLTFDSPNIGTIYIPIPVCSIEHIILKIPKPNINFNDVDLLKKWKLKIINLVILNHNELEDLGDFFINNYGRGFKNLEHVHLKDFETGLVLQENEIVLSQKLDNMAGNIYPIDTKMECKVALAKYINDQISSYDKEIENIEMKELPVKRLNESKRQVDYDNDEVLIREKYITLKKLNVEASTSEKNMNRVDQNQLKLQEKESDLTNKLNTLEKGESEPEQKRILEELEIENKLMESEYETLNKECEEIRNNYQNESLKAVQLSNKLANLKEQFTKINNKINNVGFIQLPKLINDDDIKNYEIQLNKLKSQNQFMTKYYNDKIDKIYQERSTLVKDSSTGGSTSRPSNRISRGSTPLI</sequence>
<gene>
    <name evidence="2" type="ORF">CANVERA_P2765</name>
</gene>
<name>A0A9W4TX81_9ASCO</name>
<evidence type="ECO:0000256" key="1">
    <source>
        <dbReference type="SAM" id="MobiDB-lite"/>
    </source>
</evidence>
<feature type="region of interest" description="Disordered" evidence="1">
    <location>
        <begin position="406"/>
        <end position="441"/>
    </location>
</feature>
<reference evidence="2" key="1">
    <citation type="submission" date="2022-12" db="EMBL/GenBank/DDBJ databases">
        <authorList>
            <person name="Brejova B."/>
        </authorList>
    </citation>
    <scope>NUCLEOTIDE SEQUENCE</scope>
</reference>
<comment type="caution">
    <text evidence="2">The sequence shown here is derived from an EMBL/GenBank/DDBJ whole genome shotgun (WGS) entry which is preliminary data.</text>
</comment>
<organism evidence="2 3">
    <name type="scientific">Candida verbasci</name>
    <dbReference type="NCBI Taxonomy" id="1227364"/>
    <lineage>
        <taxon>Eukaryota</taxon>
        <taxon>Fungi</taxon>
        <taxon>Dikarya</taxon>
        <taxon>Ascomycota</taxon>
        <taxon>Saccharomycotina</taxon>
        <taxon>Pichiomycetes</taxon>
        <taxon>Debaryomycetaceae</taxon>
        <taxon>Candida/Lodderomyces clade</taxon>
        <taxon>Candida</taxon>
    </lineage>
</organism>
<dbReference type="Pfam" id="PF11496">
    <property type="entry name" value="HDA2-3"/>
    <property type="match status" value="1"/>
</dbReference>
<evidence type="ECO:0000313" key="3">
    <source>
        <dbReference type="Proteomes" id="UP001152885"/>
    </source>
</evidence>
<proteinExistence type="predicted"/>
<dbReference type="EMBL" id="CANTUO010000002">
    <property type="protein sequence ID" value="CAI5758252.1"/>
    <property type="molecule type" value="Genomic_DNA"/>
</dbReference>
<dbReference type="InterPro" id="IPR021006">
    <property type="entry name" value="Hda2/3"/>
</dbReference>
<dbReference type="Proteomes" id="UP001152885">
    <property type="component" value="Unassembled WGS sequence"/>
</dbReference>
<protein>
    <submittedName>
        <fullName evidence="2">Uncharacterized protein</fullName>
    </submittedName>
</protein>
<dbReference type="Gene3D" id="3.40.50.12360">
    <property type="match status" value="1"/>
</dbReference>
<dbReference type="PRINTS" id="PR02093">
    <property type="entry name" value="HDA1SUBUNIT3"/>
</dbReference>
<dbReference type="GO" id="GO:0070823">
    <property type="term" value="C:HDA1 complex"/>
    <property type="evidence" value="ECO:0007669"/>
    <property type="project" value="InterPro"/>
</dbReference>
<dbReference type="InterPro" id="IPR038609">
    <property type="entry name" value="HDA1_su2/3_sf"/>
</dbReference>
<accession>A0A9W4TX81</accession>
<dbReference type="OrthoDB" id="4034449at2759"/>